<evidence type="ECO:0000256" key="1">
    <source>
        <dbReference type="SAM" id="Phobius"/>
    </source>
</evidence>
<evidence type="ECO:0000313" key="2">
    <source>
        <dbReference type="EMBL" id="KAB2330211.1"/>
    </source>
</evidence>
<protein>
    <submittedName>
        <fullName evidence="2">Uncharacterized protein</fullName>
    </submittedName>
</protein>
<feature type="transmembrane region" description="Helical" evidence="1">
    <location>
        <begin position="524"/>
        <end position="546"/>
    </location>
</feature>
<feature type="transmembrane region" description="Helical" evidence="1">
    <location>
        <begin position="225"/>
        <end position="257"/>
    </location>
</feature>
<feature type="transmembrane region" description="Helical" evidence="1">
    <location>
        <begin position="179"/>
        <end position="197"/>
    </location>
</feature>
<feature type="transmembrane region" description="Helical" evidence="1">
    <location>
        <begin position="26"/>
        <end position="51"/>
    </location>
</feature>
<keyword evidence="1" id="KW-0472">Membrane</keyword>
<evidence type="ECO:0000313" key="3">
    <source>
        <dbReference type="Proteomes" id="UP000481030"/>
    </source>
</evidence>
<feature type="transmembrane region" description="Helical" evidence="1">
    <location>
        <begin position="469"/>
        <end position="491"/>
    </location>
</feature>
<reference evidence="2 3" key="1">
    <citation type="journal article" date="2016" name="Antonie Van Leeuwenhoek">
        <title>Bacillus depressus sp. nov., isolated from soil of a sunflower field.</title>
        <authorList>
            <person name="Wei X."/>
            <person name="Xin D."/>
            <person name="Xin Y."/>
            <person name="Zhang H."/>
            <person name="Wang T."/>
            <person name="Zhang J."/>
        </authorList>
    </citation>
    <scope>NUCLEOTIDE SEQUENCE [LARGE SCALE GENOMIC DNA]</scope>
    <source>
        <strain evidence="2 3">BZ1</strain>
    </source>
</reference>
<dbReference type="Pfam" id="PF16949">
    <property type="entry name" value="ABC_tran_2"/>
    <property type="match status" value="1"/>
</dbReference>
<comment type="caution">
    <text evidence="2">The sequence shown here is derived from an EMBL/GenBank/DDBJ whole genome shotgun (WGS) entry which is preliminary data.</text>
</comment>
<name>A0A6L3V2B6_9BACI</name>
<dbReference type="EMBL" id="WBOS01000015">
    <property type="protein sequence ID" value="KAB2330211.1"/>
    <property type="molecule type" value="Genomic_DNA"/>
</dbReference>
<dbReference type="InterPro" id="IPR031599">
    <property type="entry name" value="ABC_tran_2"/>
</dbReference>
<keyword evidence="3" id="KW-1185">Reference proteome</keyword>
<dbReference type="AlphaFoldDB" id="A0A6L3V2B6"/>
<proteinExistence type="predicted"/>
<feature type="transmembrane region" description="Helical" evidence="1">
    <location>
        <begin position="314"/>
        <end position="332"/>
    </location>
</feature>
<organism evidence="2 3">
    <name type="scientific">Cytobacillus depressus</name>
    <dbReference type="NCBI Taxonomy" id="1602942"/>
    <lineage>
        <taxon>Bacteria</taxon>
        <taxon>Bacillati</taxon>
        <taxon>Bacillota</taxon>
        <taxon>Bacilli</taxon>
        <taxon>Bacillales</taxon>
        <taxon>Bacillaceae</taxon>
        <taxon>Cytobacillus</taxon>
    </lineage>
</organism>
<feature type="transmembrane region" description="Helical" evidence="1">
    <location>
        <begin position="352"/>
        <end position="377"/>
    </location>
</feature>
<sequence>MTKNLIRLYWKMGKNQFRTAPDSTKIAIVFSSIAAIIFTVILSFAVGAMAMTLPSEFFSSIYAYAFSALLTFNILFGVPQVFKNLYGTNDLTLLFTLPIKTRSIYWFKFLQSFIGFPGFFCLFSIILLTVFGIASRASILFFPIAYLTAFLFTLIGMSIAYLLNLLLIQIIPVHRAKELMTAMSALAGIIVYVLTQLPNLLMKNQPSRARVADFPPMPKWIPMEWAAQVLSSASVGSIGFILPLLMTIILTLFMLSFSSSLVEKGFRTGWIKMNEGNRPKKKRKGTKVRVKLTSPVIAIGVKEWRAIQRDIREWVAFIPFVFFMFFPVISIMNDEESIRLIMNNPDVSWMVAQAIFLFIFTFLTSGFASSSIAREAYSIHLLHVLPLSGWKIALGKFWINWLIPAVFLFVLEIAGGIILKWHPFNILFGMAVVAIISLGITGIGLWLGSIGAKYNPNNPQNRLETGVSFLLMFLSFGYLLIAALPSIIVLIPTDTIAIFNEGERPMGLFGLLVSLLEWKAANQILLMIISAVMTIAISLGVALFTLKLSARKIDKGITINFVANKK</sequence>
<accession>A0A6L3V2B6</accession>
<keyword evidence="1" id="KW-0812">Transmembrane</keyword>
<dbReference type="RefSeq" id="WP_151536701.1">
    <property type="nucleotide sequence ID" value="NZ_WBOS01000015.1"/>
</dbReference>
<dbReference type="OrthoDB" id="2781328at2"/>
<feature type="transmembrane region" description="Helical" evidence="1">
    <location>
        <begin position="398"/>
        <end position="419"/>
    </location>
</feature>
<feature type="transmembrane region" description="Helical" evidence="1">
    <location>
        <begin position="140"/>
        <end position="167"/>
    </location>
</feature>
<feature type="transmembrane region" description="Helical" evidence="1">
    <location>
        <begin position="57"/>
        <end position="76"/>
    </location>
</feature>
<keyword evidence="1" id="KW-1133">Transmembrane helix</keyword>
<feature type="transmembrane region" description="Helical" evidence="1">
    <location>
        <begin position="425"/>
        <end position="448"/>
    </location>
</feature>
<dbReference type="Proteomes" id="UP000481030">
    <property type="component" value="Unassembled WGS sequence"/>
</dbReference>
<gene>
    <name evidence="2" type="ORF">F7731_20745</name>
</gene>
<feature type="transmembrane region" description="Helical" evidence="1">
    <location>
        <begin position="109"/>
        <end position="134"/>
    </location>
</feature>